<dbReference type="AlphaFoldDB" id="A0A5Q4VEB2"/>
<comment type="similarity">
    <text evidence="1">Belongs to the FldB/FldC dehydratase alpha/beta subunit family.</text>
</comment>
<reference evidence="2 3" key="1">
    <citation type="submission" date="2019-06" db="EMBL/GenBank/DDBJ databases">
        <title>Desulfobotulus mexicanus sp. nov., a novel sulfate-reducing bacterium isolated from the sediment of an alkaline crater lake in Mexico.</title>
        <authorList>
            <person name="Hirschler-Rea A."/>
        </authorList>
    </citation>
    <scope>NUCLEOTIDE SEQUENCE [LARGE SCALE GENOMIC DNA]</scope>
    <source>
        <strain evidence="2 3">PAR22N</strain>
    </source>
</reference>
<dbReference type="Pfam" id="PF06050">
    <property type="entry name" value="HGD-D"/>
    <property type="match status" value="1"/>
</dbReference>
<dbReference type="Gene3D" id="3.40.50.11900">
    <property type="match status" value="1"/>
</dbReference>
<comment type="caution">
    <text evidence="2">The sequence shown here is derived from an EMBL/GenBank/DDBJ whole genome shotgun (WGS) entry which is preliminary data.</text>
</comment>
<evidence type="ECO:0000313" key="2">
    <source>
        <dbReference type="EMBL" id="TYT76039.1"/>
    </source>
</evidence>
<dbReference type="Proteomes" id="UP000321899">
    <property type="component" value="Unassembled WGS sequence"/>
</dbReference>
<dbReference type="InterPro" id="IPR010327">
    <property type="entry name" value="FldB/FldC_alpha/beta"/>
</dbReference>
<sequence>MKSALIQKLSAISGKIKAAGTPEVPTDPKESSKISPEDRVARRLSLHMGMAVREIFDNIALEKNRPASMAPFDTLFKNFADAPEKILPPTRRKKIGIYCMAVPEELIYAAGALPVRLCAGSGDAAEAGEALFPDVSCPMVKAATGFTRTGVLPMYRECDLIIIPTTCDWKVKLGELISRHVPVMMLSVPKFKAAESSRRFWYAEIRRLMHALEKITGKRITRKKLRAAMDMMHKAQQEFRRLQTLRMDDLSLIRGRDAAAVANAWFYMDAADWTLAAKNLNEELLERKKKGLGTAPKAAPRILLTGSPVIFPNWKIPDLIENAGGTLTCDELCSSGRLLWDMACIDEPLFDDMLDALADRCLLPCTCPVFTDREDRKTRLFRMIKDYKVEGVVHHVLKGCHPYDMELRPLEAELAAAGVSQLKIETDYSPEDTEPLRTRVEAFVETLKGRRMRMGKSA</sequence>
<dbReference type="PANTHER" id="PTHR30548:SF2">
    <property type="entry name" value="2-HYDROXYACYL-COA DEHYDRATASE,D-COMPONENT"/>
    <property type="match status" value="1"/>
</dbReference>
<gene>
    <name evidence="2" type="ORF">FIM25_00340</name>
</gene>
<evidence type="ECO:0000313" key="3">
    <source>
        <dbReference type="Proteomes" id="UP000321899"/>
    </source>
</evidence>
<dbReference type="PANTHER" id="PTHR30548">
    <property type="entry name" value="2-HYDROXYGLUTARYL-COA DEHYDRATASE, D-COMPONENT-RELATED"/>
    <property type="match status" value="1"/>
</dbReference>
<dbReference type="Gene3D" id="1.20.1270.370">
    <property type="match status" value="1"/>
</dbReference>
<evidence type="ECO:0000256" key="1">
    <source>
        <dbReference type="ARBA" id="ARBA00005806"/>
    </source>
</evidence>
<dbReference type="RefSeq" id="WP_139445000.1">
    <property type="nucleotide sequence ID" value="NZ_VDMB01000001.1"/>
</dbReference>
<organism evidence="2 3">
    <name type="scientific">Desulfobotulus mexicanus</name>
    <dbReference type="NCBI Taxonomy" id="2586642"/>
    <lineage>
        <taxon>Bacteria</taxon>
        <taxon>Pseudomonadati</taxon>
        <taxon>Thermodesulfobacteriota</taxon>
        <taxon>Desulfobacteria</taxon>
        <taxon>Desulfobacterales</taxon>
        <taxon>Desulfobacteraceae</taxon>
        <taxon>Desulfobotulus</taxon>
    </lineage>
</organism>
<keyword evidence="3" id="KW-1185">Reference proteome</keyword>
<accession>A0A5Q4VEB2</accession>
<proteinExistence type="inferred from homology"/>
<dbReference type="Gene3D" id="3.40.50.11890">
    <property type="match status" value="1"/>
</dbReference>
<name>A0A5Q4VEB2_9BACT</name>
<dbReference type="OrthoDB" id="9810278at2"/>
<protein>
    <submittedName>
        <fullName evidence="2">2-hydroxyacyl-CoA dehydratase</fullName>
    </submittedName>
</protein>
<dbReference type="EMBL" id="VDMB01000001">
    <property type="protein sequence ID" value="TYT76039.1"/>
    <property type="molecule type" value="Genomic_DNA"/>
</dbReference>